<sequence length="127" mass="13279">MASSTENSTETPYAGPTARDMISSHTLAAETLARHGSGSQAIFDDDNINQLRAFVTDPAATRAALLSKLDANEGDDIAVLTAKVAGNCSLVDYAVITRGTPKEALTDGEMETLRAWFASGGGQPQGY</sequence>
<dbReference type="Proteomes" id="UP001642501">
    <property type="component" value="Unassembled WGS sequence"/>
</dbReference>
<organism evidence="1 2">
    <name type="scientific">Sporothrix epigloea</name>
    <dbReference type="NCBI Taxonomy" id="1892477"/>
    <lineage>
        <taxon>Eukaryota</taxon>
        <taxon>Fungi</taxon>
        <taxon>Dikarya</taxon>
        <taxon>Ascomycota</taxon>
        <taxon>Pezizomycotina</taxon>
        <taxon>Sordariomycetes</taxon>
        <taxon>Sordariomycetidae</taxon>
        <taxon>Ophiostomatales</taxon>
        <taxon>Ophiostomataceae</taxon>
        <taxon>Sporothrix</taxon>
    </lineage>
</organism>
<proteinExistence type="predicted"/>
<evidence type="ECO:0000313" key="1">
    <source>
        <dbReference type="EMBL" id="CAK7272250.1"/>
    </source>
</evidence>
<gene>
    <name evidence="1" type="ORF">SEPCBS57363_005036</name>
</gene>
<dbReference type="EMBL" id="CAWUOM010000103">
    <property type="protein sequence ID" value="CAK7272250.1"/>
    <property type="molecule type" value="Genomic_DNA"/>
</dbReference>
<evidence type="ECO:0000313" key="2">
    <source>
        <dbReference type="Proteomes" id="UP001642501"/>
    </source>
</evidence>
<name>A0ABP0DVD8_9PEZI</name>
<keyword evidence="2" id="KW-1185">Reference proteome</keyword>
<accession>A0ABP0DVD8</accession>
<comment type="caution">
    <text evidence="1">The sequence shown here is derived from an EMBL/GenBank/DDBJ whole genome shotgun (WGS) entry which is preliminary data.</text>
</comment>
<protein>
    <submittedName>
        <fullName evidence="1">Uncharacterized protein</fullName>
    </submittedName>
</protein>
<reference evidence="1 2" key="1">
    <citation type="submission" date="2024-01" db="EMBL/GenBank/DDBJ databases">
        <authorList>
            <person name="Allen C."/>
            <person name="Tagirdzhanova G."/>
        </authorList>
    </citation>
    <scope>NUCLEOTIDE SEQUENCE [LARGE SCALE GENOMIC DNA]</scope>
    <source>
        <strain evidence="1 2">CBS 573.63</strain>
    </source>
</reference>